<dbReference type="EMBL" id="GBRH01266816">
    <property type="protein sequence ID" value="JAD31079.1"/>
    <property type="molecule type" value="Transcribed_RNA"/>
</dbReference>
<sequence>MPYSRNTSLVIVLALEIHTFKSSVSYLLPYFKMHCNISLVSLAELLV</sequence>
<name>A0A0A8YVD8_ARUDO</name>
<organism evidence="1">
    <name type="scientific">Arundo donax</name>
    <name type="common">Giant reed</name>
    <name type="synonym">Donax arundinaceus</name>
    <dbReference type="NCBI Taxonomy" id="35708"/>
    <lineage>
        <taxon>Eukaryota</taxon>
        <taxon>Viridiplantae</taxon>
        <taxon>Streptophyta</taxon>
        <taxon>Embryophyta</taxon>
        <taxon>Tracheophyta</taxon>
        <taxon>Spermatophyta</taxon>
        <taxon>Magnoliopsida</taxon>
        <taxon>Liliopsida</taxon>
        <taxon>Poales</taxon>
        <taxon>Poaceae</taxon>
        <taxon>PACMAD clade</taxon>
        <taxon>Arundinoideae</taxon>
        <taxon>Arundineae</taxon>
        <taxon>Arundo</taxon>
    </lineage>
</organism>
<protein>
    <submittedName>
        <fullName evidence="1">Uncharacterized protein</fullName>
    </submittedName>
</protein>
<evidence type="ECO:0000313" key="1">
    <source>
        <dbReference type="EMBL" id="JAD31079.1"/>
    </source>
</evidence>
<proteinExistence type="predicted"/>
<reference evidence="1" key="1">
    <citation type="submission" date="2014-09" db="EMBL/GenBank/DDBJ databases">
        <authorList>
            <person name="Magalhaes I.L.F."/>
            <person name="Oliveira U."/>
            <person name="Santos F.R."/>
            <person name="Vidigal T.H.D.A."/>
            <person name="Brescovit A.D."/>
            <person name="Santos A.J."/>
        </authorList>
    </citation>
    <scope>NUCLEOTIDE SEQUENCE</scope>
    <source>
        <tissue evidence="1">Shoot tissue taken approximately 20 cm above the soil surface</tissue>
    </source>
</reference>
<reference evidence="1" key="2">
    <citation type="journal article" date="2015" name="Data Brief">
        <title>Shoot transcriptome of the giant reed, Arundo donax.</title>
        <authorList>
            <person name="Barrero R.A."/>
            <person name="Guerrero F.D."/>
            <person name="Moolhuijzen P."/>
            <person name="Goolsby J.A."/>
            <person name="Tidwell J."/>
            <person name="Bellgard S.E."/>
            <person name="Bellgard M.I."/>
        </authorList>
    </citation>
    <scope>NUCLEOTIDE SEQUENCE</scope>
    <source>
        <tissue evidence="1">Shoot tissue taken approximately 20 cm above the soil surface</tissue>
    </source>
</reference>
<dbReference type="AlphaFoldDB" id="A0A0A8YVD8"/>
<accession>A0A0A8YVD8</accession>